<keyword evidence="2" id="KW-1185">Reference proteome</keyword>
<evidence type="ECO:0000313" key="2">
    <source>
        <dbReference type="Proteomes" id="UP000805193"/>
    </source>
</evidence>
<comment type="caution">
    <text evidence="1">The sequence shown here is derived from an EMBL/GenBank/DDBJ whole genome shotgun (WGS) entry which is preliminary data.</text>
</comment>
<accession>A0AC60Q0C2</accession>
<sequence>MDPKQDLPNECMQLNRLCRAGVYKDLAQCTTEEVEKCGVDFVPYFGGNTLAVNAADLEKQCTKYQSQLKCSDDFSVKCLEGLPKGTILLMLRAARDEYDAICNVTSPRHQEYLKNVGCINKAGPVLTSCMNTLFVGLHRSAAKAADRLKVPYTCCYYADFVNCASSGLKTKCGEKDAEAFFDTIIQHVFGEVLDLACGKYRAGSESCKSLTPLPTADDARAKDKGFIEPLTVIASKLG</sequence>
<proteinExistence type="predicted"/>
<evidence type="ECO:0000313" key="1">
    <source>
        <dbReference type="EMBL" id="KAG0427079.1"/>
    </source>
</evidence>
<dbReference type="EMBL" id="JABSTQ010009655">
    <property type="protein sequence ID" value="KAG0427079.1"/>
    <property type="molecule type" value="Genomic_DNA"/>
</dbReference>
<dbReference type="Proteomes" id="UP000805193">
    <property type="component" value="Unassembled WGS sequence"/>
</dbReference>
<gene>
    <name evidence="1" type="ORF">HPB47_025839</name>
</gene>
<name>A0AC60Q0C2_IXOPE</name>
<organism evidence="1 2">
    <name type="scientific">Ixodes persulcatus</name>
    <name type="common">Taiga tick</name>
    <dbReference type="NCBI Taxonomy" id="34615"/>
    <lineage>
        <taxon>Eukaryota</taxon>
        <taxon>Metazoa</taxon>
        <taxon>Ecdysozoa</taxon>
        <taxon>Arthropoda</taxon>
        <taxon>Chelicerata</taxon>
        <taxon>Arachnida</taxon>
        <taxon>Acari</taxon>
        <taxon>Parasitiformes</taxon>
        <taxon>Ixodida</taxon>
        <taxon>Ixodoidea</taxon>
        <taxon>Ixodidae</taxon>
        <taxon>Ixodinae</taxon>
        <taxon>Ixodes</taxon>
    </lineage>
</organism>
<reference evidence="1 2" key="1">
    <citation type="journal article" date="2020" name="Cell">
        <title>Large-Scale Comparative Analyses of Tick Genomes Elucidate Their Genetic Diversity and Vector Capacities.</title>
        <authorList>
            <consortium name="Tick Genome and Microbiome Consortium (TIGMIC)"/>
            <person name="Jia N."/>
            <person name="Wang J."/>
            <person name="Shi W."/>
            <person name="Du L."/>
            <person name="Sun Y."/>
            <person name="Zhan W."/>
            <person name="Jiang J.F."/>
            <person name="Wang Q."/>
            <person name="Zhang B."/>
            <person name="Ji P."/>
            <person name="Bell-Sakyi L."/>
            <person name="Cui X.M."/>
            <person name="Yuan T.T."/>
            <person name="Jiang B.G."/>
            <person name="Yang W.F."/>
            <person name="Lam T.T."/>
            <person name="Chang Q.C."/>
            <person name="Ding S.J."/>
            <person name="Wang X.J."/>
            <person name="Zhu J.G."/>
            <person name="Ruan X.D."/>
            <person name="Zhao L."/>
            <person name="Wei J.T."/>
            <person name="Ye R.Z."/>
            <person name="Que T.C."/>
            <person name="Du C.H."/>
            <person name="Zhou Y.H."/>
            <person name="Cheng J.X."/>
            <person name="Dai P.F."/>
            <person name="Guo W.B."/>
            <person name="Han X.H."/>
            <person name="Huang E.J."/>
            <person name="Li L.F."/>
            <person name="Wei W."/>
            <person name="Gao Y.C."/>
            <person name="Liu J.Z."/>
            <person name="Shao H.Z."/>
            <person name="Wang X."/>
            <person name="Wang C.C."/>
            <person name="Yang T.C."/>
            <person name="Huo Q.B."/>
            <person name="Li W."/>
            <person name="Chen H.Y."/>
            <person name="Chen S.E."/>
            <person name="Zhou L.G."/>
            <person name="Ni X.B."/>
            <person name="Tian J.H."/>
            <person name="Sheng Y."/>
            <person name="Liu T."/>
            <person name="Pan Y.S."/>
            <person name="Xia L.Y."/>
            <person name="Li J."/>
            <person name="Zhao F."/>
            <person name="Cao W.C."/>
        </authorList>
    </citation>
    <scope>NUCLEOTIDE SEQUENCE [LARGE SCALE GENOMIC DNA]</scope>
    <source>
        <strain evidence="1">Iper-2018</strain>
    </source>
</reference>
<protein>
    <submittedName>
        <fullName evidence="1">Uncharacterized protein</fullName>
    </submittedName>
</protein>